<organism evidence="2 3">
    <name type="scientific">Nosema granulosis</name>
    <dbReference type="NCBI Taxonomy" id="83296"/>
    <lineage>
        <taxon>Eukaryota</taxon>
        <taxon>Fungi</taxon>
        <taxon>Fungi incertae sedis</taxon>
        <taxon>Microsporidia</taxon>
        <taxon>Nosematidae</taxon>
        <taxon>Nosema</taxon>
    </lineage>
</organism>
<reference evidence="2 3" key="1">
    <citation type="journal article" date="2020" name="Genome Biol. Evol.">
        <title>Comparative genomics of strictly vertically transmitted, feminizing microsporidia endosymbionts of amphipod crustaceans.</title>
        <authorList>
            <person name="Cormier A."/>
            <person name="Chebbi M.A."/>
            <person name="Giraud I."/>
            <person name="Wattier R."/>
            <person name="Teixeira M."/>
            <person name="Gilbert C."/>
            <person name="Rigaud T."/>
            <person name="Cordaux R."/>
        </authorList>
    </citation>
    <scope>NUCLEOTIDE SEQUENCE [LARGE SCALE GENOMIC DNA]</scope>
    <source>
        <strain evidence="2 3">Ou3-Ou53</strain>
    </source>
</reference>
<dbReference type="OrthoDB" id="10027013at2759"/>
<feature type="transmembrane region" description="Helical" evidence="1">
    <location>
        <begin position="46"/>
        <end position="66"/>
    </location>
</feature>
<feature type="transmembrane region" description="Helical" evidence="1">
    <location>
        <begin position="98"/>
        <end position="116"/>
    </location>
</feature>
<dbReference type="EMBL" id="SBJO01000112">
    <property type="protein sequence ID" value="KAF9763002.1"/>
    <property type="molecule type" value="Genomic_DNA"/>
</dbReference>
<evidence type="ECO:0000313" key="2">
    <source>
        <dbReference type="EMBL" id="KAF9763002.1"/>
    </source>
</evidence>
<proteinExistence type="predicted"/>
<evidence type="ECO:0000313" key="3">
    <source>
        <dbReference type="Proteomes" id="UP000740883"/>
    </source>
</evidence>
<name>A0A9P6GY87_9MICR</name>
<keyword evidence="3" id="KW-1185">Reference proteome</keyword>
<comment type="caution">
    <text evidence="2">The sequence shown here is derived from an EMBL/GenBank/DDBJ whole genome shotgun (WGS) entry which is preliminary data.</text>
</comment>
<accession>A0A9P6GY87</accession>
<sequence>MAESSKFFPVFLVIYYLELVILAFIVRDGLNYGYRDEMEYMDAVFTSIYIMILAIFEFYSVVKCCVIFQIEGLFQILPLKIYRYVSLMLIFIDPKVFILRLSYLFLDSILIAYFLFTKDSTFVNIFHSYNLKIGLDLNVRNSFIVSQF</sequence>
<keyword evidence="1" id="KW-0812">Transmembrane</keyword>
<keyword evidence="1" id="KW-0472">Membrane</keyword>
<feature type="transmembrane region" description="Helical" evidence="1">
    <location>
        <begin position="73"/>
        <end position="92"/>
    </location>
</feature>
<dbReference type="Proteomes" id="UP000740883">
    <property type="component" value="Unassembled WGS sequence"/>
</dbReference>
<protein>
    <submittedName>
        <fullName evidence="2">Uncharacterized protein</fullName>
    </submittedName>
</protein>
<keyword evidence="1" id="KW-1133">Transmembrane helix</keyword>
<dbReference type="AlphaFoldDB" id="A0A9P6GY87"/>
<gene>
    <name evidence="2" type="ORF">NGRA_1591</name>
</gene>
<evidence type="ECO:0000256" key="1">
    <source>
        <dbReference type="SAM" id="Phobius"/>
    </source>
</evidence>
<feature type="transmembrane region" description="Helical" evidence="1">
    <location>
        <begin position="7"/>
        <end position="26"/>
    </location>
</feature>